<name>A0A1N7LC62_9RHOB</name>
<dbReference type="Gene3D" id="2.40.50.1020">
    <property type="entry name" value="LytTr DNA-binding domain"/>
    <property type="match status" value="1"/>
</dbReference>
<dbReference type="EMBL" id="FTOQ01000002">
    <property type="protein sequence ID" value="SIS71399.1"/>
    <property type="molecule type" value="Genomic_DNA"/>
</dbReference>
<keyword evidence="1" id="KW-1133">Transmembrane helix</keyword>
<dbReference type="GO" id="GO:0003677">
    <property type="term" value="F:DNA binding"/>
    <property type="evidence" value="ECO:0007669"/>
    <property type="project" value="UniProtKB-KW"/>
</dbReference>
<dbReference type="Proteomes" id="UP000186684">
    <property type="component" value="Unassembled WGS sequence"/>
</dbReference>
<dbReference type="STRING" id="633194.SAMN05421759_102570"/>
<organism evidence="3 4">
    <name type="scientific">Roseivivax lentus</name>
    <dbReference type="NCBI Taxonomy" id="633194"/>
    <lineage>
        <taxon>Bacteria</taxon>
        <taxon>Pseudomonadati</taxon>
        <taxon>Pseudomonadota</taxon>
        <taxon>Alphaproteobacteria</taxon>
        <taxon>Rhodobacterales</taxon>
        <taxon>Roseobacteraceae</taxon>
        <taxon>Roseivivax</taxon>
    </lineage>
</organism>
<reference evidence="4" key="1">
    <citation type="submission" date="2017-01" db="EMBL/GenBank/DDBJ databases">
        <authorList>
            <person name="Varghese N."/>
            <person name="Submissions S."/>
        </authorList>
    </citation>
    <scope>NUCLEOTIDE SEQUENCE [LARGE SCALE GENOMIC DNA]</scope>
    <source>
        <strain evidence="4">DSM 29430</strain>
    </source>
</reference>
<dbReference type="RefSeq" id="WP_076446124.1">
    <property type="nucleotide sequence ID" value="NZ_FTOQ01000002.1"/>
</dbReference>
<protein>
    <submittedName>
        <fullName evidence="3">DNA-binding response regulator, LytR/AlgR family</fullName>
    </submittedName>
</protein>
<proteinExistence type="predicted"/>
<feature type="transmembrane region" description="Helical" evidence="1">
    <location>
        <begin position="97"/>
        <end position="121"/>
    </location>
</feature>
<dbReference type="Pfam" id="PF04397">
    <property type="entry name" value="LytTR"/>
    <property type="match status" value="1"/>
</dbReference>
<keyword evidence="4" id="KW-1185">Reference proteome</keyword>
<accession>A0A1N7LC62</accession>
<dbReference type="AlphaFoldDB" id="A0A1N7LC62"/>
<dbReference type="InterPro" id="IPR007492">
    <property type="entry name" value="LytTR_DNA-bd_dom"/>
</dbReference>
<evidence type="ECO:0000313" key="3">
    <source>
        <dbReference type="EMBL" id="SIS71399.1"/>
    </source>
</evidence>
<evidence type="ECO:0000313" key="4">
    <source>
        <dbReference type="Proteomes" id="UP000186684"/>
    </source>
</evidence>
<evidence type="ECO:0000256" key="1">
    <source>
        <dbReference type="SAM" id="Phobius"/>
    </source>
</evidence>
<sequence>MTESAFNPKPEWHIRDLLGRVHVCESARIRRCLLSPSGQIFLGLLLIVVIIADPLRIAGLLGGPATAVGYAVLLWVYALCHWAILHGSRWLRQAGLLAHWPILLSSLISAVAVTTPLLLWTGEVSWAMTASRAVLYAILLGVFETLFLRFVLPQETRRDAATDADAEPAAEPAPGEGAIVIDGIAFEIDRLIAIEARQHHLRIIEENGKRTLRGRLRDAVAQAPRDSGIQPHRSWWVAARAVAEMRREDGKCVLRLVDGRDVPVARGRIRAIEDWLAARAPLP</sequence>
<evidence type="ECO:0000259" key="2">
    <source>
        <dbReference type="PROSITE" id="PS50930"/>
    </source>
</evidence>
<feature type="domain" description="HTH LytTR-type" evidence="2">
    <location>
        <begin position="186"/>
        <end position="278"/>
    </location>
</feature>
<keyword evidence="3" id="KW-0238">DNA-binding</keyword>
<feature type="transmembrane region" description="Helical" evidence="1">
    <location>
        <begin position="67"/>
        <end position="85"/>
    </location>
</feature>
<feature type="transmembrane region" description="Helical" evidence="1">
    <location>
        <begin position="133"/>
        <end position="152"/>
    </location>
</feature>
<dbReference type="PROSITE" id="PS50930">
    <property type="entry name" value="HTH_LYTTR"/>
    <property type="match status" value="1"/>
</dbReference>
<dbReference type="OrthoDB" id="7028951at2"/>
<keyword evidence="1" id="KW-0812">Transmembrane</keyword>
<dbReference type="SMART" id="SM00850">
    <property type="entry name" value="LytTR"/>
    <property type="match status" value="1"/>
</dbReference>
<feature type="transmembrane region" description="Helical" evidence="1">
    <location>
        <begin position="40"/>
        <end position="61"/>
    </location>
</feature>
<keyword evidence="1" id="KW-0472">Membrane</keyword>
<gene>
    <name evidence="3" type="ORF">SAMN05421759_102570</name>
</gene>